<evidence type="ECO:0008006" key="4">
    <source>
        <dbReference type="Google" id="ProtNLM"/>
    </source>
</evidence>
<evidence type="ECO:0000256" key="1">
    <source>
        <dbReference type="SAM" id="MobiDB-lite"/>
    </source>
</evidence>
<feature type="region of interest" description="Disordered" evidence="1">
    <location>
        <begin position="1"/>
        <end position="80"/>
    </location>
</feature>
<comment type="caution">
    <text evidence="2">The sequence shown here is derived from an EMBL/GenBank/DDBJ whole genome shotgun (WGS) entry which is preliminary data.</text>
</comment>
<protein>
    <recommendedName>
        <fullName evidence="4">Cytosolic protein</fullName>
    </recommendedName>
</protein>
<dbReference type="AlphaFoldDB" id="A0A368VKZ5"/>
<evidence type="ECO:0000313" key="3">
    <source>
        <dbReference type="Proteomes" id="UP000252415"/>
    </source>
</evidence>
<organism evidence="2 3">
    <name type="scientific">Paenibacillus prosopidis</name>
    <dbReference type="NCBI Taxonomy" id="630520"/>
    <lineage>
        <taxon>Bacteria</taxon>
        <taxon>Bacillati</taxon>
        <taxon>Bacillota</taxon>
        <taxon>Bacilli</taxon>
        <taxon>Bacillales</taxon>
        <taxon>Paenibacillaceae</taxon>
        <taxon>Paenibacillus</taxon>
    </lineage>
</organism>
<sequence length="80" mass="9273">MKNKHEKNTSYSELATVESRRNELTAEEFPEGPYGSCIPSEDIGKSTPWRQDQRVSNPYGYENKNLHEGLPREFPPDYEP</sequence>
<reference evidence="2 3" key="1">
    <citation type="submission" date="2018-07" db="EMBL/GenBank/DDBJ databases">
        <title>Genomic Encyclopedia of Type Strains, Phase III (KMG-III): the genomes of soil and plant-associated and newly described type strains.</title>
        <authorList>
            <person name="Whitman W."/>
        </authorList>
    </citation>
    <scope>NUCLEOTIDE SEQUENCE [LARGE SCALE GENOMIC DNA]</scope>
    <source>
        <strain evidence="2 3">CECT 7506</strain>
    </source>
</reference>
<proteinExistence type="predicted"/>
<dbReference type="OrthoDB" id="2376226at2"/>
<gene>
    <name evidence="2" type="ORF">DFP97_11795</name>
</gene>
<accession>A0A368VKZ5</accession>
<keyword evidence="3" id="KW-1185">Reference proteome</keyword>
<dbReference type="RefSeq" id="WP_114382943.1">
    <property type="nucleotide sequence ID" value="NZ_QPJD01000017.1"/>
</dbReference>
<feature type="compositionally biased region" description="Basic and acidic residues" evidence="1">
    <location>
        <begin position="64"/>
        <end position="80"/>
    </location>
</feature>
<dbReference type="Proteomes" id="UP000252415">
    <property type="component" value="Unassembled WGS sequence"/>
</dbReference>
<name>A0A368VKZ5_9BACL</name>
<dbReference type="EMBL" id="QPJD01000017">
    <property type="protein sequence ID" value="RCW42371.1"/>
    <property type="molecule type" value="Genomic_DNA"/>
</dbReference>
<evidence type="ECO:0000313" key="2">
    <source>
        <dbReference type="EMBL" id="RCW42371.1"/>
    </source>
</evidence>